<feature type="transmembrane region" description="Helical" evidence="1">
    <location>
        <begin position="21"/>
        <end position="43"/>
    </location>
</feature>
<feature type="transmembrane region" description="Helical" evidence="1">
    <location>
        <begin position="126"/>
        <end position="143"/>
    </location>
</feature>
<feature type="transmembrane region" description="Helical" evidence="1">
    <location>
        <begin position="246"/>
        <end position="265"/>
    </location>
</feature>
<feature type="transmembrane region" description="Helical" evidence="1">
    <location>
        <begin position="97"/>
        <end position="120"/>
    </location>
</feature>
<feature type="transmembrane region" description="Helical" evidence="1">
    <location>
        <begin position="63"/>
        <end position="85"/>
    </location>
</feature>
<feature type="transmembrane region" description="Helical" evidence="1">
    <location>
        <begin position="217"/>
        <end position="240"/>
    </location>
</feature>
<accession>A0A8J6MDN0</accession>
<comment type="caution">
    <text evidence="2">The sequence shown here is derived from an EMBL/GenBank/DDBJ whole genome shotgun (WGS) entry which is preliminary data.</text>
</comment>
<proteinExistence type="predicted"/>
<protein>
    <submittedName>
        <fullName evidence="2">Uncharacterized protein</fullName>
    </submittedName>
</protein>
<evidence type="ECO:0000313" key="2">
    <source>
        <dbReference type="EMBL" id="MBC5737974.1"/>
    </source>
</evidence>
<name>A0A8J6MDN0_9FIRM</name>
<evidence type="ECO:0000256" key="1">
    <source>
        <dbReference type="SAM" id="Phobius"/>
    </source>
</evidence>
<dbReference type="EMBL" id="JACOPQ010000011">
    <property type="protein sequence ID" value="MBC5737974.1"/>
    <property type="molecule type" value="Genomic_DNA"/>
</dbReference>
<organism evidence="2 3">
    <name type="scientific">Lawsonibacter faecis</name>
    <dbReference type="NCBI Taxonomy" id="2763052"/>
    <lineage>
        <taxon>Bacteria</taxon>
        <taxon>Bacillati</taxon>
        <taxon>Bacillota</taxon>
        <taxon>Clostridia</taxon>
        <taxon>Eubacteriales</taxon>
        <taxon>Oscillospiraceae</taxon>
        <taxon>Lawsonibacter</taxon>
    </lineage>
</organism>
<evidence type="ECO:0000313" key="3">
    <source>
        <dbReference type="Proteomes" id="UP000607645"/>
    </source>
</evidence>
<dbReference type="Proteomes" id="UP000607645">
    <property type="component" value="Unassembled WGS sequence"/>
</dbReference>
<keyword evidence="3" id="KW-1185">Reference proteome</keyword>
<sequence>MDNRERTEKQRVKAERQRQEDIALSKVLYWFGGAVVMEVLLFLTKRYYIDFDTSEWSVNLAYGIGQALKFIPIAALILAVLGFVWCFSRKRQGKGGVLPWAVSSFLLGLAVCSFLVYRFNPSGADLLTYLIPVTAVLALIYYLYQREFFTVALTCTAGIVGLWALFKDGGRGARTYALLVLLGIFLVAVAVLARVLQSRGGVLSIKGKSLEVLPKNANYALLYITCAVIAAALVAALALGAVVTVMVYYAVPVAWLLIMAVYYTVKLM</sequence>
<keyword evidence="1" id="KW-0472">Membrane</keyword>
<feature type="transmembrane region" description="Helical" evidence="1">
    <location>
        <begin position="178"/>
        <end position="196"/>
    </location>
</feature>
<dbReference type="AlphaFoldDB" id="A0A8J6MDN0"/>
<reference evidence="2" key="1">
    <citation type="submission" date="2020-08" db="EMBL/GenBank/DDBJ databases">
        <title>Genome public.</title>
        <authorList>
            <person name="Liu C."/>
            <person name="Sun Q."/>
        </authorList>
    </citation>
    <scope>NUCLEOTIDE SEQUENCE</scope>
    <source>
        <strain evidence="2">NSJ-52</strain>
    </source>
</reference>
<gene>
    <name evidence="2" type="ORF">H8S62_13260</name>
</gene>
<keyword evidence="1" id="KW-0812">Transmembrane</keyword>
<dbReference type="RefSeq" id="WP_186919757.1">
    <property type="nucleotide sequence ID" value="NZ_JACOPQ010000011.1"/>
</dbReference>
<feature type="transmembrane region" description="Helical" evidence="1">
    <location>
        <begin position="148"/>
        <end position="166"/>
    </location>
</feature>
<keyword evidence="1" id="KW-1133">Transmembrane helix</keyword>